<dbReference type="Gene3D" id="3.90.226.10">
    <property type="entry name" value="2-enoyl-CoA Hydratase, Chain A, domain 1"/>
    <property type="match status" value="1"/>
</dbReference>
<evidence type="ECO:0000313" key="2">
    <source>
        <dbReference type="EMBL" id="PFG73214.1"/>
    </source>
</evidence>
<dbReference type="PANTHER" id="PTHR43684">
    <property type="match status" value="1"/>
</dbReference>
<dbReference type="AlphaFoldDB" id="A0A2A9HB87"/>
<dbReference type="InterPro" id="IPR001753">
    <property type="entry name" value="Enoyl-CoA_hydra/iso"/>
</dbReference>
<keyword evidence="3" id="KW-1185">Reference proteome</keyword>
<protein>
    <submittedName>
        <fullName evidence="2">2-(1,2-epoxy-1,2-dihydrophenyl)acetyl-CoA isomerase</fullName>
    </submittedName>
</protein>
<sequence>MPDCLVERDGPVMVLTFNRPERMNSMGGTLLADFLAAIDEGRRDDRVKAFVVTGAGRAWCAGADLQAIGAAGADEHGRRFAAVDDIGDVGRVVLALHHCDKPLIAAVNGVAVGGGFGLCSAFDIRIASEEARFATVFIKRALAPDCGLSYFLPRLVGPERAAELFYSGRMIDAREALALGIVSKVVPAEELLPTALAAAREYAAMPPSAMTYTRRAIRRSLDGVSLADQLAFEWAQQKACLGSPEFREGVQAFLEKREPDYSKF</sequence>
<dbReference type="CDD" id="cd06558">
    <property type="entry name" value="crotonase-like"/>
    <property type="match status" value="1"/>
</dbReference>
<dbReference type="InterPro" id="IPR051053">
    <property type="entry name" value="ECH/Chromodomain_protein"/>
</dbReference>
<evidence type="ECO:0000256" key="1">
    <source>
        <dbReference type="ARBA" id="ARBA00005254"/>
    </source>
</evidence>
<name>A0A2A9HB87_TEPT2</name>
<reference evidence="2 3" key="1">
    <citation type="submission" date="2017-09" db="EMBL/GenBank/DDBJ databases">
        <title>Sequencing the genomes of two abundant thermophiles in Great Basin hot springs: Thermocrinis jamiesonii and novel Chloroflexi Thermoflexus hugenholtzii.</title>
        <authorList>
            <person name="Hedlund B."/>
        </authorList>
    </citation>
    <scope>NUCLEOTIDE SEQUENCE [LARGE SCALE GENOMIC DNA]</scope>
    <source>
        <strain evidence="2 3">G233</strain>
    </source>
</reference>
<comment type="similarity">
    <text evidence="1">Belongs to the enoyl-CoA hydratase/isomerase family.</text>
</comment>
<proteinExistence type="inferred from homology"/>
<dbReference type="InterPro" id="IPR029045">
    <property type="entry name" value="ClpP/crotonase-like_dom_sf"/>
</dbReference>
<dbReference type="Pfam" id="PF00378">
    <property type="entry name" value="ECH_1"/>
    <property type="match status" value="1"/>
</dbReference>
<gene>
    <name evidence="2" type="ORF">A9A59_0409</name>
</gene>
<dbReference type="SUPFAM" id="SSF52096">
    <property type="entry name" value="ClpP/crotonase"/>
    <property type="match status" value="1"/>
</dbReference>
<dbReference type="Proteomes" id="UP000223071">
    <property type="component" value="Unassembled WGS sequence"/>
</dbReference>
<keyword evidence="2" id="KW-0413">Isomerase</keyword>
<dbReference type="PANTHER" id="PTHR43684:SF4">
    <property type="entry name" value="ENOYL-COA HYDRATASE_ISOMERASE FAMILY PROTEIN (AFU_ORTHOLOGUE AFUA_1G01890)"/>
    <property type="match status" value="1"/>
</dbReference>
<comment type="caution">
    <text evidence="2">The sequence shown here is derived from an EMBL/GenBank/DDBJ whole genome shotgun (WGS) entry which is preliminary data.</text>
</comment>
<dbReference type="EMBL" id="PDJQ01000001">
    <property type="protein sequence ID" value="PFG73214.1"/>
    <property type="molecule type" value="Genomic_DNA"/>
</dbReference>
<dbReference type="GO" id="GO:0016853">
    <property type="term" value="F:isomerase activity"/>
    <property type="evidence" value="ECO:0007669"/>
    <property type="project" value="UniProtKB-KW"/>
</dbReference>
<accession>A0A2A9HB87</accession>
<organism evidence="2 3">
    <name type="scientific">Tepidiforma thermophila (strain KCTC 52669 / CGMCC 1.13589 / G233)</name>
    <dbReference type="NCBI Taxonomy" id="2761530"/>
    <lineage>
        <taxon>Bacteria</taxon>
        <taxon>Bacillati</taxon>
        <taxon>Chloroflexota</taxon>
        <taxon>Tepidiformia</taxon>
        <taxon>Tepidiformales</taxon>
        <taxon>Tepidiformaceae</taxon>
        <taxon>Tepidiforma</taxon>
    </lineage>
</organism>
<evidence type="ECO:0000313" key="3">
    <source>
        <dbReference type="Proteomes" id="UP000223071"/>
    </source>
</evidence>